<proteinExistence type="inferred from homology"/>
<evidence type="ECO:0000256" key="1">
    <source>
        <dbReference type="ARBA" id="ARBA00022490"/>
    </source>
</evidence>
<comment type="catalytic activity">
    <reaction evidence="6">
        <text>adenosine(1618) in 23S rRNA + S-adenosyl-L-methionine = N(6)-methyladenosine(1618) in 23S rRNA + S-adenosyl-L-homocysteine + H(+)</text>
        <dbReference type="Rhea" id="RHEA:16497"/>
        <dbReference type="Rhea" id="RHEA-COMP:10229"/>
        <dbReference type="Rhea" id="RHEA-COMP:10231"/>
        <dbReference type="ChEBI" id="CHEBI:15378"/>
        <dbReference type="ChEBI" id="CHEBI:57856"/>
        <dbReference type="ChEBI" id="CHEBI:59789"/>
        <dbReference type="ChEBI" id="CHEBI:74411"/>
        <dbReference type="ChEBI" id="CHEBI:74449"/>
        <dbReference type="EC" id="2.1.1.181"/>
    </reaction>
</comment>
<dbReference type="InterPro" id="IPR029063">
    <property type="entry name" value="SAM-dependent_MTases_sf"/>
</dbReference>
<dbReference type="AlphaFoldDB" id="A0A1H2BPF5"/>
<dbReference type="Gene3D" id="3.40.50.150">
    <property type="entry name" value="Vaccinia Virus protein VP39"/>
    <property type="match status" value="1"/>
</dbReference>
<gene>
    <name evidence="6" type="primary">rlmF</name>
    <name evidence="7" type="ORF">SAMN05216490_4255</name>
</gene>
<evidence type="ECO:0000256" key="6">
    <source>
        <dbReference type="HAMAP-Rule" id="MF_01848"/>
    </source>
</evidence>
<dbReference type="SUPFAM" id="SSF53335">
    <property type="entry name" value="S-adenosyl-L-methionine-dependent methyltransferases"/>
    <property type="match status" value="1"/>
</dbReference>
<dbReference type="PANTHER" id="PTHR13393">
    <property type="entry name" value="SAM-DEPENDENT METHYLTRANSFERASE"/>
    <property type="match status" value="1"/>
</dbReference>
<dbReference type="OrthoDB" id="1115728at2"/>
<dbReference type="InterPro" id="IPR016909">
    <property type="entry name" value="rRNA_lsu_MeTfrase_F"/>
</dbReference>
<comment type="similarity">
    <text evidence="6">Belongs to the methyltransferase superfamily. METTL16/RlmF family.</text>
</comment>
<dbReference type="GO" id="GO:0005737">
    <property type="term" value="C:cytoplasm"/>
    <property type="evidence" value="ECO:0007669"/>
    <property type="project" value="UniProtKB-SubCell"/>
</dbReference>
<dbReference type="Proteomes" id="UP000199679">
    <property type="component" value="Chromosome I"/>
</dbReference>
<comment type="function">
    <text evidence="6">Specifically methylates the adenine in position 1618 of 23S rRNA.</text>
</comment>
<dbReference type="RefSeq" id="WP_091377797.1">
    <property type="nucleotide sequence ID" value="NZ_LT629740.1"/>
</dbReference>
<dbReference type="NCBIfam" id="NF008725">
    <property type="entry name" value="PRK11727.1"/>
    <property type="match status" value="1"/>
</dbReference>
<dbReference type="PIRSF" id="PIRSF029038">
    <property type="entry name" value="Mtase_YbiN_prd"/>
    <property type="match status" value="1"/>
</dbReference>
<dbReference type="GO" id="GO:0052907">
    <property type="term" value="F:23S rRNA (adenine(1618)-N(6))-methyltransferase activity"/>
    <property type="evidence" value="ECO:0007669"/>
    <property type="project" value="UniProtKB-EC"/>
</dbReference>
<evidence type="ECO:0000256" key="5">
    <source>
        <dbReference type="ARBA" id="ARBA00022691"/>
    </source>
</evidence>
<evidence type="ECO:0000256" key="2">
    <source>
        <dbReference type="ARBA" id="ARBA00022552"/>
    </source>
</evidence>
<protein>
    <recommendedName>
        <fullName evidence="6">Ribosomal RNA large subunit methyltransferase F</fullName>
        <ecNumber evidence="6">2.1.1.181</ecNumber>
    </recommendedName>
    <alternativeName>
        <fullName evidence="6">23S rRNA mA1618 methyltransferase</fullName>
    </alternativeName>
    <alternativeName>
        <fullName evidence="6">rRNA adenine N-6-methyltransferase</fullName>
    </alternativeName>
</protein>
<keyword evidence="5 6" id="KW-0949">S-adenosyl-L-methionine</keyword>
<dbReference type="InterPro" id="IPR010286">
    <property type="entry name" value="METTL16/RlmF"/>
</dbReference>
<keyword evidence="1 6" id="KW-0963">Cytoplasm</keyword>
<evidence type="ECO:0000313" key="8">
    <source>
        <dbReference type="Proteomes" id="UP000199679"/>
    </source>
</evidence>
<keyword evidence="3 6" id="KW-0489">Methyltransferase</keyword>
<keyword evidence="2 6" id="KW-0698">rRNA processing</keyword>
<dbReference type="PANTHER" id="PTHR13393:SF0">
    <property type="entry name" value="RNA N6-ADENOSINE-METHYLTRANSFERASE METTL16"/>
    <property type="match status" value="1"/>
</dbReference>
<dbReference type="Pfam" id="PF05971">
    <property type="entry name" value="Methyltransf_10"/>
    <property type="match status" value="1"/>
</dbReference>
<reference evidence="7 8" key="1">
    <citation type="submission" date="2016-10" db="EMBL/GenBank/DDBJ databases">
        <authorList>
            <person name="de Groot N.N."/>
        </authorList>
    </citation>
    <scope>NUCLEOTIDE SEQUENCE [LARGE SCALE GENOMIC DNA]</scope>
    <source>
        <strain evidence="7 8">MP1X4</strain>
    </source>
</reference>
<keyword evidence="8" id="KW-1185">Reference proteome</keyword>
<organism evidence="7 8">
    <name type="scientific">Mucilaginibacter mallensis</name>
    <dbReference type="NCBI Taxonomy" id="652787"/>
    <lineage>
        <taxon>Bacteria</taxon>
        <taxon>Pseudomonadati</taxon>
        <taxon>Bacteroidota</taxon>
        <taxon>Sphingobacteriia</taxon>
        <taxon>Sphingobacteriales</taxon>
        <taxon>Sphingobacteriaceae</taxon>
        <taxon>Mucilaginibacter</taxon>
    </lineage>
</organism>
<dbReference type="GO" id="GO:0070475">
    <property type="term" value="P:rRNA base methylation"/>
    <property type="evidence" value="ECO:0007669"/>
    <property type="project" value="TreeGrafter"/>
</dbReference>
<comment type="subcellular location">
    <subcellularLocation>
        <location evidence="6">Cytoplasm</location>
    </subcellularLocation>
</comment>
<dbReference type="HAMAP" id="MF_01848">
    <property type="entry name" value="23SrRNA_methyltr_F"/>
    <property type="match status" value="1"/>
</dbReference>
<dbReference type="EMBL" id="LT629740">
    <property type="protein sequence ID" value="SDT60121.1"/>
    <property type="molecule type" value="Genomic_DNA"/>
</dbReference>
<dbReference type="CDD" id="cd02440">
    <property type="entry name" value="AdoMet_MTases"/>
    <property type="match status" value="1"/>
</dbReference>
<name>A0A1H2BPF5_MUCMA</name>
<dbReference type="STRING" id="652787.SAMN05216490_4255"/>
<accession>A0A1H2BPF5</accession>
<evidence type="ECO:0000256" key="4">
    <source>
        <dbReference type="ARBA" id="ARBA00022679"/>
    </source>
</evidence>
<dbReference type="EC" id="2.1.1.181" evidence="6"/>
<evidence type="ECO:0000313" key="7">
    <source>
        <dbReference type="EMBL" id="SDT60121.1"/>
    </source>
</evidence>
<evidence type="ECO:0000256" key="3">
    <source>
        <dbReference type="ARBA" id="ARBA00022603"/>
    </source>
</evidence>
<keyword evidence="4 6" id="KW-0808">Transferase</keyword>
<sequence>MPSEPKQPAAEKENLHPRNLHRQGYDFERLIKATPALRPFVKPNKFGTESINFSDPDAVKTLNRALLKQFYGIDYWDIPAGYLCPPIPGRADYIHYMADLLGESNKGAIPTGEQVNVLDIGTGANCVYPIIGNSTYGWQFVGTDIDPVAIQSANKIITENPKLKDNIVCRLQTNKADVFKRVIKQGEVFDLSMCNPPFHASLQEAQLGTNRKWDNLNNTKAPKAVLNFGGKNNELWCPGGEAMFIRHMIEQSALFTKSVLWFSTLVSKKDTLPGVYKALRNVSAIDVKTISMSQGQKVSRIVAWTFLNEREQAAWRASHGNK</sequence>